<accession>A0A9E2L2T5</accession>
<dbReference type="Proteomes" id="UP000823914">
    <property type="component" value="Unassembled WGS sequence"/>
</dbReference>
<dbReference type="InterPro" id="IPR038161">
    <property type="entry name" value="VirB9/CagX/TrbG_C_sf"/>
</dbReference>
<evidence type="ECO:0000313" key="2">
    <source>
        <dbReference type="Proteomes" id="UP000823914"/>
    </source>
</evidence>
<protein>
    <submittedName>
        <fullName evidence="1">TrbG/VirB9 family P-type conjugative transfer protein</fullName>
    </submittedName>
</protein>
<reference evidence="1" key="2">
    <citation type="submission" date="2021-04" db="EMBL/GenBank/DDBJ databases">
        <authorList>
            <person name="Gilroy R."/>
        </authorList>
    </citation>
    <scope>NUCLEOTIDE SEQUENCE</scope>
    <source>
        <strain evidence="1">Gambia15-2214</strain>
    </source>
</reference>
<dbReference type="InterPro" id="IPR010258">
    <property type="entry name" value="Conjugal_tfr_TrbG/VirB9/CagX"/>
</dbReference>
<name>A0A9E2L2T5_9SPIR</name>
<organism evidence="1 2">
    <name type="scientific">Candidatus Treponema excrementipullorum</name>
    <dbReference type="NCBI Taxonomy" id="2838768"/>
    <lineage>
        <taxon>Bacteria</taxon>
        <taxon>Pseudomonadati</taxon>
        <taxon>Spirochaetota</taxon>
        <taxon>Spirochaetia</taxon>
        <taxon>Spirochaetales</taxon>
        <taxon>Treponemataceae</taxon>
        <taxon>Treponema</taxon>
    </lineage>
</organism>
<reference evidence="1" key="1">
    <citation type="journal article" date="2021" name="PeerJ">
        <title>Extensive microbial diversity within the chicken gut microbiome revealed by metagenomics and culture.</title>
        <authorList>
            <person name="Gilroy R."/>
            <person name="Ravi A."/>
            <person name="Getino M."/>
            <person name="Pursley I."/>
            <person name="Horton D.L."/>
            <person name="Alikhan N.F."/>
            <person name="Baker D."/>
            <person name="Gharbi K."/>
            <person name="Hall N."/>
            <person name="Watson M."/>
            <person name="Adriaenssens E.M."/>
            <person name="Foster-Nyarko E."/>
            <person name="Jarju S."/>
            <person name="Secka A."/>
            <person name="Antonio M."/>
            <person name="Oren A."/>
            <person name="Chaudhuri R.R."/>
            <person name="La Ragione R."/>
            <person name="Hildebrand F."/>
            <person name="Pallen M.J."/>
        </authorList>
    </citation>
    <scope>NUCLEOTIDE SEQUENCE</scope>
    <source>
        <strain evidence="1">Gambia15-2214</strain>
    </source>
</reference>
<comment type="caution">
    <text evidence="1">The sequence shown here is derived from an EMBL/GenBank/DDBJ whole genome shotgun (WGS) entry which is preliminary data.</text>
</comment>
<evidence type="ECO:0000313" key="1">
    <source>
        <dbReference type="EMBL" id="MBU3850275.1"/>
    </source>
</evidence>
<dbReference type="EMBL" id="JAHLFV010000163">
    <property type="protein sequence ID" value="MBU3850275.1"/>
    <property type="molecule type" value="Genomic_DNA"/>
</dbReference>
<dbReference type="AlphaFoldDB" id="A0A9E2L2T5"/>
<gene>
    <name evidence="1" type="ORF">IAA16_06890</name>
</gene>
<dbReference type="Pfam" id="PF03524">
    <property type="entry name" value="CagX"/>
    <property type="match status" value="1"/>
</dbReference>
<sequence>MKKIFILLLSIFFVGCKTVDLEELNSIQTEVVVVEEQAEVDFSKAVIFLDSPEVREVEDKESTTITGQEALIANLKDITVLPEYFDGRLKGWIYKEGSVYQVITQTYHSTLILFEPGEVILETPYVSEPDVWRFSRGIGLKNGVPQHHLLVKPDYSNLNSTLVVVTDRRVYQMELVSTKTTYMPTVQWLYPQTIADGETWKQYQEEKLFTEEGNVRRDQVSFDYKMRHSVFKIPTWLPTQVYDDGQRTYIILNDKSLLTEYPAVFNEKNEIINYRVKDNIIIIDNLIEKVTLNLDGKKVTIEKKKDK</sequence>
<dbReference type="Gene3D" id="2.60.40.2500">
    <property type="match status" value="1"/>
</dbReference>
<proteinExistence type="predicted"/>
<dbReference type="PROSITE" id="PS51257">
    <property type="entry name" value="PROKAR_LIPOPROTEIN"/>
    <property type="match status" value="1"/>
</dbReference>